<keyword evidence="2" id="KW-0812">Transmembrane</keyword>
<feature type="region of interest" description="Disordered" evidence="1">
    <location>
        <begin position="1"/>
        <end position="58"/>
    </location>
</feature>
<feature type="transmembrane region" description="Helical" evidence="2">
    <location>
        <begin position="134"/>
        <end position="153"/>
    </location>
</feature>
<accession>A0AAJ0HAP6</accession>
<keyword evidence="4" id="KW-1185">Reference proteome</keyword>
<dbReference type="EMBL" id="JAUIQD010000006">
    <property type="protein sequence ID" value="KAK3346117.1"/>
    <property type="molecule type" value="Genomic_DNA"/>
</dbReference>
<evidence type="ECO:0000256" key="1">
    <source>
        <dbReference type="SAM" id="MobiDB-lite"/>
    </source>
</evidence>
<keyword evidence="2" id="KW-1133">Transmembrane helix</keyword>
<proteinExistence type="predicted"/>
<keyword evidence="2" id="KW-0472">Membrane</keyword>
<protein>
    <submittedName>
        <fullName evidence="3">Uncharacterized protein</fullName>
    </submittedName>
</protein>
<sequence>MHWQERTLRQQRKKLVAPKPHLKKPKYRHVSPRATMTRVKKVEPPSPEKKASRGHEEKPTRYEILVPMLGIDEWELWSFLETRFGEDNFGIVVSQMPARIVNTKSVLTLRLAKTPEPRDIDTCASESGGGVTKLHVLICLIMFYYVLSCFIMLKCFFLEGPGWEVEGKFVEDGMVAKAGETVRVLQR</sequence>
<feature type="compositionally biased region" description="Basic residues" evidence="1">
    <location>
        <begin position="9"/>
        <end position="31"/>
    </location>
</feature>
<dbReference type="Proteomes" id="UP001275084">
    <property type="component" value="Unassembled WGS sequence"/>
</dbReference>
<evidence type="ECO:0000256" key="2">
    <source>
        <dbReference type="SAM" id="Phobius"/>
    </source>
</evidence>
<dbReference type="AlphaFoldDB" id="A0AAJ0HAP6"/>
<gene>
    <name evidence="3" type="ORF">B0T25DRAFT_551098</name>
</gene>
<reference evidence="3" key="1">
    <citation type="journal article" date="2023" name="Mol. Phylogenet. Evol.">
        <title>Genome-scale phylogeny and comparative genomics of the fungal order Sordariales.</title>
        <authorList>
            <person name="Hensen N."/>
            <person name="Bonometti L."/>
            <person name="Westerberg I."/>
            <person name="Brannstrom I.O."/>
            <person name="Guillou S."/>
            <person name="Cros-Aarteil S."/>
            <person name="Calhoun S."/>
            <person name="Haridas S."/>
            <person name="Kuo A."/>
            <person name="Mondo S."/>
            <person name="Pangilinan J."/>
            <person name="Riley R."/>
            <person name="LaButti K."/>
            <person name="Andreopoulos B."/>
            <person name="Lipzen A."/>
            <person name="Chen C."/>
            <person name="Yan M."/>
            <person name="Daum C."/>
            <person name="Ng V."/>
            <person name="Clum A."/>
            <person name="Steindorff A."/>
            <person name="Ohm R.A."/>
            <person name="Martin F."/>
            <person name="Silar P."/>
            <person name="Natvig D.O."/>
            <person name="Lalanne C."/>
            <person name="Gautier V."/>
            <person name="Ament-Velasquez S.L."/>
            <person name="Kruys A."/>
            <person name="Hutchinson M.I."/>
            <person name="Powell A.J."/>
            <person name="Barry K."/>
            <person name="Miller A.N."/>
            <person name="Grigoriev I.V."/>
            <person name="Debuchy R."/>
            <person name="Gladieux P."/>
            <person name="Hiltunen Thoren M."/>
            <person name="Johannesson H."/>
        </authorList>
    </citation>
    <scope>NUCLEOTIDE SEQUENCE</scope>
    <source>
        <strain evidence="3">CBS 955.72</strain>
    </source>
</reference>
<organism evidence="3 4">
    <name type="scientific">Lasiosphaeria hispida</name>
    <dbReference type="NCBI Taxonomy" id="260671"/>
    <lineage>
        <taxon>Eukaryota</taxon>
        <taxon>Fungi</taxon>
        <taxon>Dikarya</taxon>
        <taxon>Ascomycota</taxon>
        <taxon>Pezizomycotina</taxon>
        <taxon>Sordariomycetes</taxon>
        <taxon>Sordariomycetidae</taxon>
        <taxon>Sordariales</taxon>
        <taxon>Lasiosphaeriaceae</taxon>
        <taxon>Lasiosphaeria</taxon>
    </lineage>
</organism>
<comment type="caution">
    <text evidence="3">The sequence shown here is derived from an EMBL/GenBank/DDBJ whole genome shotgun (WGS) entry which is preliminary data.</text>
</comment>
<evidence type="ECO:0000313" key="3">
    <source>
        <dbReference type="EMBL" id="KAK3346117.1"/>
    </source>
</evidence>
<feature type="compositionally biased region" description="Basic and acidic residues" evidence="1">
    <location>
        <begin position="40"/>
        <end position="58"/>
    </location>
</feature>
<evidence type="ECO:0000313" key="4">
    <source>
        <dbReference type="Proteomes" id="UP001275084"/>
    </source>
</evidence>
<name>A0AAJ0HAP6_9PEZI</name>
<reference evidence="3" key="2">
    <citation type="submission" date="2023-06" db="EMBL/GenBank/DDBJ databases">
        <authorList>
            <consortium name="Lawrence Berkeley National Laboratory"/>
            <person name="Haridas S."/>
            <person name="Hensen N."/>
            <person name="Bonometti L."/>
            <person name="Westerberg I."/>
            <person name="Brannstrom I.O."/>
            <person name="Guillou S."/>
            <person name="Cros-Aarteil S."/>
            <person name="Calhoun S."/>
            <person name="Kuo A."/>
            <person name="Mondo S."/>
            <person name="Pangilinan J."/>
            <person name="Riley R."/>
            <person name="Labutti K."/>
            <person name="Andreopoulos B."/>
            <person name="Lipzen A."/>
            <person name="Chen C."/>
            <person name="Yanf M."/>
            <person name="Daum C."/>
            <person name="Ng V."/>
            <person name="Clum A."/>
            <person name="Steindorff A."/>
            <person name="Ohm R."/>
            <person name="Martin F."/>
            <person name="Silar P."/>
            <person name="Natvig D."/>
            <person name="Lalanne C."/>
            <person name="Gautier V."/>
            <person name="Ament-Velasquez S.L."/>
            <person name="Kruys A."/>
            <person name="Hutchinson M.I."/>
            <person name="Powell A.J."/>
            <person name="Barry K."/>
            <person name="Miller A.N."/>
            <person name="Grigoriev I.V."/>
            <person name="Debuchy R."/>
            <person name="Gladieux P."/>
            <person name="Thoren M.H."/>
            <person name="Johannesson H."/>
        </authorList>
    </citation>
    <scope>NUCLEOTIDE SEQUENCE</scope>
    <source>
        <strain evidence="3">CBS 955.72</strain>
    </source>
</reference>